<comment type="cofactor">
    <cofactor evidence="7">
        <name>(6R)-5,10-methylene-5,6,7,8-tetrahydrofolate</name>
        <dbReference type="ChEBI" id="CHEBI:15636"/>
    </cofactor>
    <text evidence="7">Binds 1 5,10-methenyltetrahydrofolate (MTHF) per subunit.</text>
</comment>
<dbReference type="InterPro" id="IPR005101">
    <property type="entry name" value="Cryptochr/Photolyase_FAD-bd"/>
</dbReference>
<feature type="binding site" evidence="6">
    <location>
        <begin position="237"/>
        <end position="241"/>
    </location>
    <ligand>
        <name>FAD</name>
        <dbReference type="ChEBI" id="CHEBI:57692"/>
    </ligand>
</feature>
<dbReference type="InterPro" id="IPR006050">
    <property type="entry name" value="DNA_photolyase_N"/>
</dbReference>
<sequence length="439" mass="51289">MNKRVGLYWFTNDLRLNDNQLLRLAAQQVDELLCFYCLPKISPFTHRYAQEYSFGKAKQQFIIESLWELGAELEKFGQKLIIATPEHAYIELLSIIKRFGVTSLYCEHFSGSDEQKIVGQLQHQLSDLEVFQQGNSTLFDEEQLPFSIENLPTSFTQFRKLVEANIKPNKPYEWHGRLPPYPKHSPESVALVYPSTLSSSYRGGLLSGEEHCAQYFSTRYPSYYKETRNALDGQYETTKFSLWLAHGCLSPKIIYQHLQMYESKYGANESTYWIYFELLWREYFYWYAKRYEKALFSFTGITQDKPLTSFYGQRFLAWKHGQTPFPIVNACMNQLKATGFISNRGRQLVASCLVNELQLDWRYGAAYFETQLIDYDVASNWGNWQYLAGVGADPRGSRQFNLQKQTELYDPENKFIQQWQGDNGLSTMDDVDMVDWPVV</sequence>
<evidence type="ECO:0000256" key="3">
    <source>
        <dbReference type="ARBA" id="ARBA00022630"/>
    </source>
</evidence>
<proteinExistence type="inferred from homology"/>
<dbReference type="Pfam" id="PF00875">
    <property type="entry name" value="DNA_photolyase"/>
    <property type="match status" value="1"/>
</dbReference>
<dbReference type="PROSITE" id="PS51645">
    <property type="entry name" value="PHR_CRY_ALPHA_BETA"/>
    <property type="match status" value="1"/>
</dbReference>
<evidence type="ECO:0000259" key="8">
    <source>
        <dbReference type="PROSITE" id="PS51645"/>
    </source>
</evidence>
<dbReference type="Gene3D" id="1.25.40.80">
    <property type="match status" value="1"/>
</dbReference>
<keyword evidence="10" id="KW-1185">Reference proteome</keyword>
<comment type="caution">
    <text evidence="9">The sequence shown here is derived from an EMBL/GenBank/DDBJ whole genome shotgun (WGS) entry which is preliminary data.</text>
</comment>
<dbReference type="SUPFAM" id="SSF48173">
    <property type="entry name" value="Cryptochrome/photolyase FAD-binding domain"/>
    <property type="match status" value="1"/>
</dbReference>
<dbReference type="AlphaFoldDB" id="A0A3N9TG74"/>
<feature type="binding site" evidence="6">
    <location>
        <begin position="277"/>
        <end position="285"/>
    </location>
    <ligand>
        <name>FAD</name>
        <dbReference type="ChEBI" id="CHEBI:57692"/>
    </ligand>
</feature>
<gene>
    <name evidence="9" type="ORF">EES38_07790</name>
</gene>
<dbReference type="Gene3D" id="1.10.579.10">
    <property type="entry name" value="DNA Cyclobutane Dipyrimidine Photolyase, subunit A, domain 3"/>
    <property type="match status" value="1"/>
</dbReference>
<dbReference type="InterPro" id="IPR036155">
    <property type="entry name" value="Crypto/Photolyase_N_sf"/>
</dbReference>
<name>A0A3N9TG74_9VIBR</name>
<dbReference type="Proteomes" id="UP000281112">
    <property type="component" value="Unassembled WGS sequence"/>
</dbReference>
<organism evidence="9 10">
    <name type="scientific">Vibrio viridaestus</name>
    <dbReference type="NCBI Taxonomy" id="2487322"/>
    <lineage>
        <taxon>Bacteria</taxon>
        <taxon>Pseudomonadati</taxon>
        <taxon>Pseudomonadota</taxon>
        <taxon>Gammaproteobacteria</taxon>
        <taxon>Vibrionales</taxon>
        <taxon>Vibrionaceae</taxon>
        <taxon>Vibrio</taxon>
    </lineage>
</organism>
<dbReference type="OrthoDB" id="9772484at2"/>
<feature type="binding site" evidence="6">
    <location>
        <position position="224"/>
    </location>
    <ligand>
        <name>FAD</name>
        <dbReference type="ChEBI" id="CHEBI:57692"/>
    </ligand>
</feature>
<dbReference type="SUPFAM" id="SSF52425">
    <property type="entry name" value="Cryptochrome/photolyase, N-terminal domain"/>
    <property type="match status" value="1"/>
</dbReference>
<protein>
    <recommendedName>
        <fullName evidence="2 7">Cryptochrome DASH</fullName>
    </recommendedName>
</protein>
<dbReference type="PANTHER" id="PTHR11455">
    <property type="entry name" value="CRYPTOCHROME"/>
    <property type="match status" value="1"/>
</dbReference>
<evidence type="ECO:0000256" key="6">
    <source>
        <dbReference type="PIRSR" id="PIRSR602081-1"/>
    </source>
</evidence>
<dbReference type="GO" id="GO:0003677">
    <property type="term" value="F:DNA binding"/>
    <property type="evidence" value="ECO:0007669"/>
    <property type="project" value="TreeGrafter"/>
</dbReference>
<evidence type="ECO:0000256" key="1">
    <source>
        <dbReference type="ARBA" id="ARBA00005862"/>
    </source>
</evidence>
<dbReference type="InterPro" id="IPR014133">
    <property type="entry name" value="Cry_DASH"/>
</dbReference>
<dbReference type="RefSeq" id="WP_124936620.1">
    <property type="nucleotide sequence ID" value="NZ_RJVQ01000003.1"/>
</dbReference>
<keyword evidence="5 7" id="KW-0157">Chromophore</keyword>
<dbReference type="PRINTS" id="PR00147">
    <property type="entry name" value="DNAPHOTLYASE"/>
</dbReference>
<evidence type="ECO:0000256" key="5">
    <source>
        <dbReference type="ARBA" id="ARBA00022991"/>
    </source>
</evidence>
<dbReference type="InterPro" id="IPR036134">
    <property type="entry name" value="Crypto/Photolyase_FAD-like_sf"/>
</dbReference>
<dbReference type="InterPro" id="IPR002081">
    <property type="entry name" value="Cryptochrome/DNA_photolyase_1"/>
</dbReference>
<evidence type="ECO:0000313" key="9">
    <source>
        <dbReference type="EMBL" id="RQW63149.1"/>
    </source>
</evidence>
<feature type="binding site" evidence="6">
    <location>
        <begin position="374"/>
        <end position="376"/>
    </location>
    <ligand>
        <name>FAD</name>
        <dbReference type="ChEBI" id="CHEBI:57692"/>
    </ligand>
</feature>
<accession>A0A3N9TG74</accession>
<dbReference type="GO" id="GO:0000719">
    <property type="term" value="P:photoreactive repair"/>
    <property type="evidence" value="ECO:0007669"/>
    <property type="project" value="TreeGrafter"/>
</dbReference>
<feature type="domain" description="Photolyase/cryptochrome alpha/beta" evidence="8">
    <location>
        <begin position="4"/>
        <end position="138"/>
    </location>
</feature>
<dbReference type="GO" id="GO:0071949">
    <property type="term" value="F:FAD binding"/>
    <property type="evidence" value="ECO:0007669"/>
    <property type="project" value="TreeGrafter"/>
</dbReference>
<dbReference type="EMBL" id="RJVQ01000003">
    <property type="protein sequence ID" value="RQW63149.1"/>
    <property type="molecule type" value="Genomic_DNA"/>
</dbReference>
<dbReference type="Gene3D" id="3.40.50.620">
    <property type="entry name" value="HUPs"/>
    <property type="match status" value="1"/>
</dbReference>
<dbReference type="NCBIfam" id="TIGR02765">
    <property type="entry name" value="crypto_DASH"/>
    <property type="match status" value="1"/>
</dbReference>
<dbReference type="PANTHER" id="PTHR11455:SF22">
    <property type="entry name" value="CRYPTOCHROME DASH"/>
    <property type="match status" value="1"/>
</dbReference>
<keyword evidence="4 6" id="KW-0274">FAD</keyword>
<comment type="similarity">
    <text evidence="1 7">Belongs to the DNA photolyase class-1 family.</text>
</comment>
<keyword evidence="3 6" id="KW-0285">Flavoprotein</keyword>
<dbReference type="Pfam" id="PF03441">
    <property type="entry name" value="FAD_binding_7"/>
    <property type="match status" value="1"/>
</dbReference>
<dbReference type="InterPro" id="IPR014729">
    <property type="entry name" value="Rossmann-like_a/b/a_fold"/>
</dbReference>
<evidence type="ECO:0000256" key="7">
    <source>
        <dbReference type="RuleBase" id="RU367151"/>
    </source>
</evidence>
<comment type="function">
    <text evidence="7">May have a photoreceptor function.</text>
</comment>
<evidence type="ECO:0000256" key="2">
    <source>
        <dbReference type="ARBA" id="ARBA00017881"/>
    </source>
</evidence>
<dbReference type="GO" id="GO:0003913">
    <property type="term" value="F:DNA photolyase activity"/>
    <property type="evidence" value="ECO:0007669"/>
    <property type="project" value="InterPro"/>
</dbReference>
<comment type="cofactor">
    <cofactor evidence="6 7">
        <name>FAD</name>
        <dbReference type="ChEBI" id="CHEBI:57692"/>
    </cofactor>
    <text evidence="6 7">Binds 1 FAD per subunit.</text>
</comment>
<evidence type="ECO:0000313" key="10">
    <source>
        <dbReference type="Proteomes" id="UP000281112"/>
    </source>
</evidence>
<reference evidence="9 10" key="1">
    <citation type="submission" date="2018-11" db="EMBL/GenBank/DDBJ databases">
        <title>Vibrio LJC006 sp. nov., isolated from seawater during the bloom of the enteromorpha.</title>
        <authorList>
            <person name="Liang J."/>
        </authorList>
    </citation>
    <scope>NUCLEOTIDE SEQUENCE [LARGE SCALE GENOMIC DNA]</scope>
    <source>
        <strain evidence="9 10">LJC006</strain>
    </source>
</reference>
<evidence type="ECO:0000256" key="4">
    <source>
        <dbReference type="ARBA" id="ARBA00022827"/>
    </source>
</evidence>